<sequence length="381" mass="42658">MASFFTTPRESGSTPPSSTNLPNTPRIKILCLHGGSHNAPLFKKQLTPLINYLRKRVNSEKMEERVPPCEFVFVNGPLLNDGSLSYSSLPRPCEEDLDADKKEHNRQLREQRMWFHEPSSEHSLDPSKLAGVDATLLWLSQCWNSQLQSDPYHGILSFSQGASFAGMWPLISTEQYKCRNLRFEILINSYIPCPPPEKGFGNVTRQEHYEDNILNIPSLHVYGVNNDIVRAEESREVVKRFVDPVVYEHEFGHALPGTQECFNVVAEFLRREGRRLLEDYDERILSMQSQLKSLEFQAGSLIAHESEVNPPRALMAVIDRNAVGGWSGGRRVEPGGGAPCPEDFVKGVGERGKGGKQEGPDRRMPEKKEEGGEGGGGGKTD</sequence>
<reference evidence="5" key="1">
    <citation type="journal article" date="2023" name="Commun. Biol.">
        <title>Genome analysis of Parmales, the sister group of diatoms, reveals the evolutionary specialization of diatoms from phago-mixotrophs to photoautotrophs.</title>
        <authorList>
            <person name="Ban H."/>
            <person name="Sato S."/>
            <person name="Yoshikawa S."/>
            <person name="Yamada K."/>
            <person name="Nakamura Y."/>
            <person name="Ichinomiya M."/>
            <person name="Sato N."/>
            <person name="Blanc-Mathieu R."/>
            <person name="Endo H."/>
            <person name="Kuwata A."/>
            <person name="Ogata H."/>
        </authorList>
    </citation>
    <scope>NUCLEOTIDE SEQUENCE [LARGE SCALE GENOMIC DNA]</scope>
    <source>
        <strain evidence="5">NIES 3700</strain>
    </source>
</reference>
<feature type="compositionally biased region" description="Basic and acidic residues" evidence="2">
    <location>
        <begin position="343"/>
        <end position="371"/>
    </location>
</feature>
<accession>A0A9W7E6U6</accession>
<feature type="region of interest" description="Disordered" evidence="2">
    <location>
        <begin position="328"/>
        <end position="381"/>
    </location>
</feature>
<feature type="compositionally biased region" description="Low complexity" evidence="2">
    <location>
        <begin position="11"/>
        <end position="23"/>
    </location>
</feature>
<dbReference type="PANTHER" id="PTHR48070">
    <property type="entry name" value="ESTERASE OVCA2"/>
    <property type="match status" value="1"/>
</dbReference>
<dbReference type="Proteomes" id="UP001165122">
    <property type="component" value="Unassembled WGS sequence"/>
</dbReference>
<evidence type="ECO:0000256" key="1">
    <source>
        <dbReference type="ARBA" id="ARBA00022801"/>
    </source>
</evidence>
<dbReference type="GO" id="GO:0016787">
    <property type="term" value="F:hydrolase activity"/>
    <property type="evidence" value="ECO:0007669"/>
    <property type="project" value="UniProtKB-KW"/>
</dbReference>
<dbReference type="InterPro" id="IPR029058">
    <property type="entry name" value="AB_hydrolase_fold"/>
</dbReference>
<feature type="domain" description="Serine hydrolase" evidence="3">
    <location>
        <begin position="26"/>
        <end position="260"/>
    </location>
</feature>
<evidence type="ECO:0000313" key="4">
    <source>
        <dbReference type="EMBL" id="GMH68162.1"/>
    </source>
</evidence>
<gene>
    <name evidence="4" type="ORF">TrLO_g13722</name>
</gene>
<proteinExistence type="predicted"/>
<keyword evidence="1" id="KW-0378">Hydrolase</keyword>
<feature type="region of interest" description="Disordered" evidence="2">
    <location>
        <begin position="1"/>
        <end position="23"/>
    </location>
</feature>
<dbReference type="SUPFAM" id="SSF53474">
    <property type="entry name" value="alpha/beta-Hydrolases"/>
    <property type="match status" value="1"/>
</dbReference>
<evidence type="ECO:0000256" key="2">
    <source>
        <dbReference type="SAM" id="MobiDB-lite"/>
    </source>
</evidence>
<dbReference type="InterPro" id="IPR005645">
    <property type="entry name" value="FSH-like_dom"/>
</dbReference>
<name>A0A9W7E6U6_9STRA</name>
<dbReference type="Pfam" id="PF03959">
    <property type="entry name" value="FSH1"/>
    <property type="match status" value="1"/>
</dbReference>
<dbReference type="PANTHER" id="PTHR48070:SF6">
    <property type="entry name" value="ESTERASE OVCA2"/>
    <property type="match status" value="1"/>
</dbReference>
<dbReference type="Gene3D" id="3.40.50.1820">
    <property type="entry name" value="alpha/beta hydrolase"/>
    <property type="match status" value="1"/>
</dbReference>
<dbReference type="AlphaFoldDB" id="A0A9W7E6U6"/>
<dbReference type="GO" id="GO:0005737">
    <property type="term" value="C:cytoplasm"/>
    <property type="evidence" value="ECO:0007669"/>
    <property type="project" value="TreeGrafter"/>
</dbReference>
<dbReference type="EMBL" id="BRXW01000590">
    <property type="protein sequence ID" value="GMH68162.1"/>
    <property type="molecule type" value="Genomic_DNA"/>
</dbReference>
<dbReference type="GO" id="GO:0005634">
    <property type="term" value="C:nucleus"/>
    <property type="evidence" value="ECO:0007669"/>
    <property type="project" value="TreeGrafter"/>
</dbReference>
<organism evidence="4 5">
    <name type="scientific">Triparma laevis f. longispina</name>
    <dbReference type="NCBI Taxonomy" id="1714387"/>
    <lineage>
        <taxon>Eukaryota</taxon>
        <taxon>Sar</taxon>
        <taxon>Stramenopiles</taxon>
        <taxon>Ochrophyta</taxon>
        <taxon>Bolidophyceae</taxon>
        <taxon>Parmales</taxon>
        <taxon>Triparmaceae</taxon>
        <taxon>Triparma</taxon>
    </lineage>
</organism>
<dbReference type="InterPro" id="IPR050593">
    <property type="entry name" value="LovG"/>
</dbReference>
<evidence type="ECO:0000313" key="5">
    <source>
        <dbReference type="Proteomes" id="UP001165122"/>
    </source>
</evidence>
<keyword evidence="5" id="KW-1185">Reference proteome</keyword>
<protein>
    <recommendedName>
        <fullName evidence="3">Serine hydrolase domain-containing protein</fullName>
    </recommendedName>
</protein>
<dbReference type="OrthoDB" id="414698at2759"/>
<comment type="caution">
    <text evidence="4">The sequence shown here is derived from an EMBL/GenBank/DDBJ whole genome shotgun (WGS) entry which is preliminary data.</text>
</comment>
<feature type="compositionally biased region" description="Polar residues" evidence="2">
    <location>
        <begin position="1"/>
        <end position="10"/>
    </location>
</feature>
<evidence type="ECO:0000259" key="3">
    <source>
        <dbReference type="Pfam" id="PF03959"/>
    </source>
</evidence>